<dbReference type="PROSITE" id="PS52002">
    <property type="entry name" value="SM"/>
    <property type="match status" value="1"/>
</dbReference>
<dbReference type="InterPro" id="IPR044642">
    <property type="entry name" value="PTHR15588"/>
</dbReference>
<dbReference type="PhylomeDB" id="A0A0D2VT70"/>
<dbReference type="Gene3D" id="2.30.30.100">
    <property type="match status" value="1"/>
</dbReference>
<feature type="domain" description="Sm" evidence="10">
    <location>
        <begin position="1"/>
        <end position="75"/>
    </location>
</feature>
<name>A0A0D2VT70_CAPO3</name>
<dbReference type="FunFam" id="2.30.30.100:FF:000027">
    <property type="entry name" value="U6 snRNA-associated Sm-like protein LSm8"/>
    <property type="match status" value="1"/>
</dbReference>
<dbReference type="Pfam" id="PF01423">
    <property type="entry name" value="LSM"/>
    <property type="match status" value="1"/>
</dbReference>
<keyword evidence="3 9" id="KW-0507">mRNA processing</keyword>
<dbReference type="InterPro" id="IPR034103">
    <property type="entry name" value="Lsm8"/>
</dbReference>
<dbReference type="Proteomes" id="UP000008743">
    <property type="component" value="Unassembled WGS sequence"/>
</dbReference>
<evidence type="ECO:0000313" key="12">
    <source>
        <dbReference type="Proteomes" id="UP000008743"/>
    </source>
</evidence>
<reference evidence="12" key="1">
    <citation type="submission" date="2011-02" db="EMBL/GenBank/DDBJ databases">
        <title>The Genome Sequence of Capsaspora owczarzaki ATCC 30864.</title>
        <authorList>
            <person name="Russ C."/>
            <person name="Cuomo C."/>
            <person name="Burger G."/>
            <person name="Gray M.W."/>
            <person name="Holland P.W.H."/>
            <person name="King N."/>
            <person name="Lang F.B.F."/>
            <person name="Roger A.J."/>
            <person name="Ruiz-Trillo I."/>
            <person name="Young S.K."/>
            <person name="Zeng Q."/>
            <person name="Gargeya S."/>
            <person name="Alvarado L."/>
            <person name="Berlin A."/>
            <person name="Chapman S.B."/>
            <person name="Chen Z."/>
            <person name="Freedman E."/>
            <person name="Gellesch M."/>
            <person name="Goldberg J."/>
            <person name="Griggs A."/>
            <person name="Gujja S."/>
            <person name="Heilman E."/>
            <person name="Heiman D."/>
            <person name="Howarth C."/>
            <person name="Mehta T."/>
            <person name="Neiman D."/>
            <person name="Pearson M."/>
            <person name="Roberts A."/>
            <person name="Saif S."/>
            <person name="Shea T."/>
            <person name="Shenoy N."/>
            <person name="Sisk P."/>
            <person name="Stolte C."/>
            <person name="Sykes S."/>
            <person name="White J."/>
            <person name="Yandava C."/>
            <person name="Haas B."/>
            <person name="Nusbaum C."/>
            <person name="Birren B."/>
        </authorList>
    </citation>
    <scope>NUCLEOTIDE SEQUENCE</scope>
    <source>
        <strain evidence="12">ATCC 30864</strain>
    </source>
</reference>
<evidence type="ECO:0000313" key="11">
    <source>
        <dbReference type="EMBL" id="KJE94427.1"/>
    </source>
</evidence>
<dbReference type="GO" id="GO:0046540">
    <property type="term" value="C:U4/U6 x U5 tri-snRNP complex"/>
    <property type="evidence" value="ECO:0007669"/>
    <property type="project" value="UniProtKB-UniRule"/>
</dbReference>
<dbReference type="OrthoDB" id="10263346at2759"/>
<dbReference type="OMA" id="AACDQTT"/>
<protein>
    <recommendedName>
        <fullName evidence="9">U6 snRNA-associated Sm-like protein LSm8</fullName>
    </recommendedName>
</protein>
<accession>A0A0D2VT70</accession>
<dbReference type="CDD" id="cd01727">
    <property type="entry name" value="LSm8"/>
    <property type="match status" value="1"/>
</dbReference>
<evidence type="ECO:0000256" key="5">
    <source>
        <dbReference type="ARBA" id="ARBA00022884"/>
    </source>
</evidence>
<evidence type="ECO:0000256" key="9">
    <source>
        <dbReference type="RuleBase" id="RU365048"/>
    </source>
</evidence>
<dbReference type="PANTHER" id="PTHR15588:SF9">
    <property type="entry name" value="U6 SNRNA-ASSOCIATED SM-LIKE PROTEIN LSM8"/>
    <property type="match status" value="1"/>
</dbReference>
<evidence type="ECO:0000256" key="2">
    <source>
        <dbReference type="ARBA" id="ARBA00006850"/>
    </source>
</evidence>
<gene>
    <name evidence="9" type="primary">LSM8</name>
    <name evidence="11" type="ORF">CAOG_005070</name>
</gene>
<keyword evidence="12" id="KW-1185">Reference proteome</keyword>
<organism evidence="11 12">
    <name type="scientific">Capsaspora owczarzaki (strain ATCC 30864)</name>
    <dbReference type="NCBI Taxonomy" id="595528"/>
    <lineage>
        <taxon>Eukaryota</taxon>
        <taxon>Filasterea</taxon>
        <taxon>Capsaspora</taxon>
    </lineage>
</organism>
<comment type="subunit">
    <text evidence="9">LSm subunits form a heteromer with a doughnut shape.</text>
</comment>
<dbReference type="PANTHER" id="PTHR15588">
    <property type="entry name" value="LSM1"/>
    <property type="match status" value="1"/>
</dbReference>
<dbReference type="FunCoup" id="A0A0D2VT70">
    <property type="interactions" value="401"/>
</dbReference>
<keyword evidence="8 9" id="KW-0687">Ribonucleoprotein</keyword>
<dbReference type="GO" id="GO:0003729">
    <property type="term" value="F:mRNA binding"/>
    <property type="evidence" value="ECO:0007669"/>
    <property type="project" value="TreeGrafter"/>
</dbReference>
<proteinExistence type="inferred from homology"/>
<comment type="function">
    <text evidence="9">Plays role in pre-mRNA splicing as component of the U4/U6-U5 tri-snRNP complex that is involved in spliceosome assembly, and as component of the precatalytic spliceosome (spliceosome B complex). The heptameric LSM2-8 complex binds specifically to the 3'-terminal U-tract of U6 snRNA.</text>
</comment>
<keyword evidence="6 9" id="KW-0508">mRNA splicing</keyword>
<evidence type="ECO:0000256" key="6">
    <source>
        <dbReference type="ARBA" id="ARBA00023187"/>
    </source>
</evidence>
<evidence type="ECO:0000256" key="4">
    <source>
        <dbReference type="ARBA" id="ARBA00022728"/>
    </source>
</evidence>
<keyword evidence="4 9" id="KW-0747">Spliceosome</keyword>
<sequence length="95" mass="10375">MSGLEELLQSKVLVATTDGRIFVGTLRGFDQMCNIILEHTVEREFNAQRGVVIVALGLYIIKGENIAVVGSVDPEIDESMDLSQIMCDPLPKIAV</sequence>
<dbReference type="SUPFAM" id="SSF50182">
    <property type="entry name" value="Sm-like ribonucleoproteins"/>
    <property type="match status" value="1"/>
</dbReference>
<comment type="similarity">
    <text evidence="2 9">Belongs to the snRNP Sm proteins family.</text>
</comment>
<dbReference type="AlphaFoldDB" id="A0A0D2VT70"/>
<dbReference type="STRING" id="595528.A0A0D2VT70"/>
<evidence type="ECO:0000256" key="7">
    <source>
        <dbReference type="ARBA" id="ARBA00023242"/>
    </source>
</evidence>
<evidence type="ECO:0000256" key="8">
    <source>
        <dbReference type="ARBA" id="ARBA00023274"/>
    </source>
</evidence>
<keyword evidence="7 9" id="KW-0539">Nucleus</keyword>
<comment type="subcellular location">
    <subcellularLocation>
        <location evidence="1 9">Nucleus</location>
    </subcellularLocation>
</comment>
<dbReference type="GO" id="GO:0000398">
    <property type="term" value="P:mRNA splicing, via spliceosome"/>
    <property type="evidence" value="ECO:0007669"/>
    <property type="project" value="UniProtKB-UniRule"/>
</dbReference>
<dbReference type="InterPro" id="IPR010920">
    <property type="entry name" value="LSM_dom_sf"/>
</dbReference>
<dbReference type="SMART" id="SM00651">
    <property type="entry name" value="Sm"/>
    <property type="match status" value="1"/>
</dbReference>
<dbReference type="InParanoid" id="A0A0D2VT70"/>
<dbReference type="InterPro" id="IPR001163">
    <property type="entry name" value="Sm_dom_euk/arc"/>
</dbReference>
<dbReference type="eggNOG" id="KOG1784">
    <property type="taxonomic scope" value="Eukaryota"/>
</dbReference>
<dbReference type="RefSeq" id="XP_004346755.1">
    <property type="nucleotide sequence ID" value="XM_004346705.2"/>
</dbReference>
<evidence type="ECO:0000259" key="10">
    <source>
        <dbReference type="PROSITE" id="PS52002"/>
    </source>
</evidence>
<dbReference type="InterPro" id="IPR047575">
    <property type="entry name" value="Sm"/>
</dbReference>
<evidence type="ECO:0000256" key="3">
    <source>
        <dbReference type="ARBA" id="ARBA00022664"/>
    </source>
</evidence>
<evidence type="ECO:0000256" key="1">
    <source>
        <dbReference type="ARBA" id="ARBA00004123"/>
    </source>
</evidence>
<dbReference type="GO" id="GO:0005688">
    <property type="term" value="C:U6 snRNP"/>
    <property type="evidence" value="ECO:0007669"/>
    <property type="project" value="UniProtKB-UniRule"/>
</dbReference>
<keyword evidence="5 9" id="KW-0694">RNA-binding</keyword>
<dbReference type="EMBL" id="KE346367">
    <property type="protein sequence ID" value="KJE94427.1"/>
    <property type="molecule type" value="Genomic_DNA"/>
</dbReference>
<dbReference type="GO" id="GO:0071011">
    <property type="term" value="C:precatalytic spliceosome"/>
    <property type="evidence" value="ECO:0007669"/>
    <property type="project" value="TreeGrafter"/>
</dbReference>